<comment type="caution">
    <text evidence="1">The sequence shown here is derived from an EMBL/GenBank/DDBJ whole genome shotgun (WGS) entry which is preliminary data.</text>
</comment>
<dbReference type="PANTHER" id="PTHR40266">
    <property type="entry name" value="TOXIN HIGB-1"/>
    <property type="match status" value="1"/>
</dbReference>
<dbReference type="InterPro" id="IPR035093">
    <property type="entry name" value="RelE/ParE_toxin_dom_sf"/>
</dbReference>
<dbReference type="InterPro" id="IPR007711">
    <property type="entry name" value="HigB-1"/>
</dbReference>
<name>T0ZSM9_9ZZZZ</name>
<reference evidence="1" key="1">
    <citation type="submission" date="2013-08" db="EMBL/GenBank/DDBJ databases">
        <authorList>
            <person name="Mendez C."/>
            <person name="Richter M."/>
            <person name="Ferrer M."/>
            <person name="Sanchez J."/>
        </authorList>
    </citation>
    <scope>NUCLEOTIDE SEQUENCE</scope>
</reference>
<reference evidence="1" key="2">
    <citation type="journal article" date="2014" name="ISME J.">
        <title>Microbial stratification in low pH oxic and suboxic macroscopic growths along an acid mine drainage.</title>
        <authorList>
            <person name="Mendez-Garcia C."/>
            <person name="Mesa V."/>
            <person name="Sprenger R.R."/>
            <person name="Richter M."/>
            <person name="Diez M.S."/>
            <person name="Solano J."/>
            <person name="Bargiela R."/>
            <person name="Golyshina O.V."/>
            <person name="Manteca A."/>
            <person name="Ramos J.L."/>
            <person name="Gallego J.R."/>
            <person name="Llorente I."/>
            <person name="Martins Dos Santos V.A."/>
            <person name="Jensen O.N."/>
            <person name="Pelaez A.I."/>
            <person name="Sanchez J."/>
            <person name="Ferrer M."/>
        </authorList>
    </citation>
    <scope>NUCLEOTIDE SEQUENCE</scope>
</reference>
<accession>T0ZSM9</accession>
<dbReference type="EMBL" id="AUZX01014622">
    <property type="protein sequence ID" value="EQD31684.1"/>
    <property type="molecule type" value="Genomic_DNA"/>
</dbReference>
<protein>
    <submittedName>
        <fullName evidence="1">Plasmid maintenance system killer</fullName>
    </submittedName>
</protein>
<proteinExistence type="predicted"/>
<sequence>MSPPPALGGTFETPRFDVAQRQEAAMSLYAAIDLRSSNSVSAVMDGAGKSLLQCRRPNDWVSPVLGRLALYRISVYGTSMMKTFADKDTEALFNGVRIRRFVNFEGPARRKLEYLDAAVALEDLRVPPGNRLELLKGDRAGQHCIRVNDQFRVCFRWKDSDACDVEICDYH</sequence>
<dbReference type="Gene3D" id="3.30.2310.20">
    <property type="entry name" value="RelE-like"/>
    <property type="match status" value="1"/>
</dbReference>
<dbReference type="Pfam" id="PF05015">
    <property type="entry name" value="HigB-like_toxin"/>
    <property type="match status" value="1"/>
</dbReference>
<dbReference type="AlphaFoldDB" id="T0ZSM9"/>
<organism evidence="1">
    <name type="scientific">mine drainage metagenome</name>
    <dbReference type="NCBI Taxonomy" id="410659"/>
    <lineage>
        <taxon>unclassified sequences</taxon>
        <taxon>metagenomes</taxon>
        <taxon>ecological metagenomes</taxon>
    </lineage>
</organism>
<evidence type="ECO:0000313" key="1">
    <source>
        <dbReference type="EMBL" id="EQD31684.1"/>
    </source>
</evidence>
<gene>
    <name evidence="1" type="ORF">B1A_19813</name>
</gene>
<dbReference type="PANTHER" id="PTHR40266:SF2">
    <property type="entry name" value="TOXIN HIGB-1"/>
    <property type="match status" value="1"/>
</dbReference>
<dbReference type="SUPFAM" id="SSF143011">
    <property type="entry name" value="RelE-like"/>
    <property type="match status" value="1"/>
</dbReference>